<evidence type="ECO:0008006" key="3">
    <source>
        <dbReference type="Google" id="ProtNLM"/>
    </source>
</evidence>
<comment type="caution">
    <text evidence="1">The sequence shown here is derived from an EMBL/GenBank/DDBJ whole genome shotgun (WGS) entry which is preliminary data.</text>
</comment>
<dbReference type="RefSeq" id="XP_024712290.1">
    <property type="nucleotide sequence ID" value="XM_024859621.1"/>
</dbReference>
<protein>
    <recommendedName>
        <fullName evidence="3">F-box domain-containing protein</fullName>
    </recommendedName>
</protein>
<sequence length="323" mass="38088">MKFVELPDCILDRIGYFILEEEKELTLLHNLRLTCRRLNKHFSIFLYTSLPVVLTEKSGGRYEWLGKKETFNEFDCSLVRDLQIYRFTQFHLPQESLVRLRFLTIEALDLSFLCQLPDIPELCSLSVIYNHRRLRKKKVFGWEHDLEQVISEAEFPRLEVLRISSKKPKVNVPYKNLFTSEKRSPQNINDYERQFSSEKRVEKYQRKQRKHHSLGRMFFMLMEKCKGSLKAVEVLGLDFSFVMARERTIKFGNPATIILNNPSIIHAYSWMPRVSAKRRLNVLIEDCSTNAVHVTVKKKNQDPVNMVKTASLLQQVRGSISNW</sequence>
<evidence type="ECO:0000313" key="1">
    <source>
        <dbReference type="EMBL" id="PSK35817.1"/>
    </source>
</evidence>
<accession>A0A2P7YIQ4</accession>
<name>A0A2P7YIQ4_9ASCO</name>
<keyword evidence="2" id="KW-1185">Reference proteome</keyword>
<evidence type="ECO:0000313" key="2">
    <source>
        <dbReference type="Proteomes" id="UP000241107"/>
    </source>
</evidence>
<dbReference type="VEuPathDB" id="FungiDB:C7M61_004299"/>
<gene>
    <name evidence="1" type="ORF">C7M61_004299</name>
</gene>
<dbReference type="GeneID" id="36567687"/>
<dbReference type="Proteomes" id="UP000241107">
    <property type="component" value="Unassembled WGS sequence"/>
</dbReference>
<organism evidence="1 2">
    <name type="scientific">Candidozyma pseudohaemuli</name>
    <dbReference type="NCBI Taxonomy" id="418784"/>
    <lineage>
        <taxon>Eukaryota</taxon>
        <taxon>Fungi</taxon>
        <taxon>Dikarya</taxon>
        <taxon>Ascomycota</taxon>
        <taxon>Saccharomycotina</taxon>
        <taxon>Pichiomycetes</taxon>
        <taxon>Metschnikowiaceae</taxon>
        <taxon>Candidozyma</taxon>
    </lineage>
</organism>
<dbReference type="OrthoDB" id="4080739at2759"/>
<dbReference type="EMBL" id="PYFQ01000013">
    <property type="protein sequence ID" value="PSK35817.1"/>
    <property type="molecule type" value="Genomic_DNA"/>
</dbReference>
<proteinExistence type="predicted"/>
<reference evidence="1 2" key="1">
    <citation type="submission" date="2018-03" db="EMBL/GenBank/DDBJ databases">
        <title>Candida pseudohaemulonii genome assembly and annotation.</title>
        <authorList>
            <person name="Munoz J.F."/>
            <person name="Gade L.G."/>
            <person name="Chow N.A."/>
            <person name="Litvintseva A.P."/>
            <person name="Loparev V.N."/>
            <person name="Cuomo C.A."/>
        </authorList>
    </citation>
    <scope>NUCLEOTIDE SEQUENCE [LARGE SCALE GENOMIC DNA]</scope>
    <source>
        <strain evidence="1 2">B12108</strain>
    </source>
</reference>
<dbReference type="AlphaFoldDB" id="A0A2P7YIQ4"/>